<dbReference type="EMBL" id="AP024849">
    <property type="protein sequence ID" value="BCZ46857.1"/>
    <property type="molecule type" value="Genomic_DNA"/>
</dbReference>
<sequence length="61" mass="7348">MATAILVTIAFMLGFEIRDRIRQKIHRDSEKQFWENLKKATEGMSKENEERRKRLNELINN</sequence>
<gene>
    <name evidence="2" type="ORF">psyc5s11_29240</name>
</gene>
<dbReference type="RefSeq" id="WP_224033256.1">
    <property type="nucleotide sequence ID" value="NZ_AP024849.1"/>
</dbReference>
<name>A0ABM7T5E3_9CLOT</name>
<organism evidence="2 3">
    <name type="scientific">Clostridium gelidum</name>
    <dbReference type="NCBI Taxonomy" id="704125"/>
    <lineage>
        <taxon>Bacteria</taxon>
        <taxon>Bacillati</taxon>
        <taxon>Bacillota</taxon>
        <taxon>Clostridia</taxon>
        <taxon>Eubacteriales</taxon>
        <taxon>Clostridiaceae</taxon>
        <taxon>Clostridium</taxon>
    </lineage>
</organism>
<dbReference type="Proteomes" id="UP000824633">
    <property type="component" value="Chromosome"/>
</dbReference>
<keyword evidence="3" id="KW-1185">Reference proteome</keyword>
<reference evidence="3" key="1">
    <citation type="submission" date="2021-07" db="EMBL/GenBank/DDBJ databases">
        <title>Complete genome sequencing of a Clostridium isolate.</title>
        <authorList>
            <person name="Ueki A."/>
            <person name="Tonouchi A."/>
        </authorList>
    </citation>
    <scope>NUCLEOTIDE SEQUENCE [LARGE SCALE GENOMIC DNA]</scope>
    <source>
        <strain evidence="3">C5S11</strain>
    </source>
</reference>
<proteinExistence type="predicted"/>
<evidence type="ECO:0000313" key="3">
    <source>
        <dbReference type="Proteomes" id="UP000824633"/>
    </source>
</evidence>
<evidence type="ECO:0000256" key="1">
    <source>
        <dbReference type="SAM" id="MobiDB-lite"/>
    </source>
</evidence>
<feature type="region of interest" description="Disordered" evidence="1">
    <location>
        <begin position="41"/>
        <end position="61"/>
    </location>
</feature>
<evidence type="ECO:0000313" key="2">
    <source>
        <dbReference type="EMBL" id="BCZ46857.1"/>
    </source>
</evidence>
<evidence type="ECO:0008006" key="4">
    <source>
        <dbReference type="Google" id="ProtNLM"/>
    </source>
</evidence>
<protein>
    <recommendedName>
        <fullName evidence="4">Phage protein</fullName>
    </recommendedName>
</protein>
<accession>A0ABM7T5E3</accession>